<keyword evidence="3" id="KW-0966">Cell projection</keyword>
<dbReference type="GO" id="GO:0044781">
    <property type="term" value="P:bacterial-type flagellum organization"/>
    <property type="evidence" value="ECO:0007669"/>
    <property type="project" value="UniProtKB-KW"/>
</dbReference>
<evidence type="ECO:0000256" key="2">
    <source>
        <dbReference type="ARBA" id="ARBA00022795"/>
    </source>
</evidence>
<protein>
    <submittedName>
        <fullName evidence="3">Flagellar hook capping protein</fullName>
    </submittedName>
</protein>
<proteinExistence type="inferred from homology"/>
<accession>A0A917D842</accession>
<reference evidence="3" key="2">
    <citation type="submission" date="2020-09" db="EMBL/GenBank/DDBJ databases">
        <authorList>
            <person name="Sun Q."/>
            <person name="Zhou Y."/>
        </authorList>
    </citation>
    <scope>NUCLEOTIDE SEQUENCE</scope>
    <source>
        <strain evidence="3">CGMCC 1.12987</strain>
    </source>
</reference>
<dbReference type="Proteomes" id="UP000644756">
    <property type="component" value="Unassembled WGS sequence"/>
</dbReference>
<comment type="similarity">
    <text evidence="1">Belongs to the FlgD family.</text>
</comment>
<sequence>MAGDMISTKSVWPNYNQSNVQAAAKPKDNTLGKDDFLKILVTQLRHQDPMQPLQDREFIAQMAQFSSVEQLMNMASEITLMRHNLGTASNMIGKTIEWMDVNGAGQNVLNSGTVDAIVVTDGVQYASVGEKTIPVDKILSISVKGGEEAT</sequence>
<dbReference type="InterPro" id="IPR005648">
    <property type="entry name" value="FlgD"/>
</dbReference>
<reference evidence="3" key="1">
    <citation type="journal article" date="2014" name="Int. J. Syst. Evol. Microbiol.">
        <title>Complete genome sequence of Corynebacterium casei LMG S-19264T (=DSM 44701T), isolated from a smear-ripened cheese.</title>
        <authorList>
            <consortium name="US DOE Joint Genome Institute (JGI-PGF)"/>
            <person name="Walter F."/>
            <person name="Albersmeier A."/>
            <person name="Kalinowski J."/>
            <person name="Ruckert C."/>
        </authorList>
    </citation>
    <scope>NUCLEOTIDE SEQUENCE</scope>
    <source>
        <strain evidence="3">CGMCC 1.12987</strain>
    </source>
</reference>
<evidence type="ECO:0000256" key="1">
    <source>
        <dbReference type="ARBA" id="ARBA00010577"/>
    </source>
</evidence>
<keyword evidence="3" id="KW-0282">Flagellum</keyword>
<name>A0A917D842_9BACL</name>
<organism evidence="3 4">
    <name type="scientific">Paenibacillus abyssi</name>
    <dbReference type="NCBI Taxonomy" id="1340531"/>
    <lineage>
        <taxon>Bacteria</taxon>
        <taxon>Bacillati</taxon>
        <taxon>Bacillota</taxon>
        <taxon>Bacilli</taxon>
        <taxon>Bacillales</taxon>
        <taxon>Paenibacillaceae</taxon>
        <taxon>Paenibacillus</taxon>
    </lineage>
</organism>
<gene>
    <name evidence="3" type="ORF">GCM10010916_31560</name>
</gene>
<dbReference type="Pfam" id="PF03963">
    <property type="entry name" value="FlgD"/>
    <property type="match status" value="1"/>
</dbReference>
<evidence type="ECO:0000313" key="4">
    <source>
        <dbReference type="Proteomes" id="UP000644756"/>
    </source>
</evidence>
<keyword evidence="4" id="KW-1185">Reference proteome</keyword>
<evidence type="ECO:0000313" key="3">
    <source>
        <dbReference type="EMBL" id="GGG12377.1"/>
    </source>
</evidence>
<dbReference type="AlphaFoldDB" id="A0A917D842"/>
<dbReference type="RefSeq" id="WP_188532037.1">
    <property type="nucleotide sequence ID" value="NZ_BMGR01000010.1"/>
</dbReference>
<keyword evidence="2" id="KW-1005">Bacterial flagellum biogenesis</keyword>
<comment type="caution">
    <text evidence="3">The sequence shown here is derived from an EMBL/GenBank/DDBJ whole genome shotgun (WGS) entry which is preliminary data.</text>
</comment>
<keyword evidence="3" id="KW-0969">Cilium</keyword>
<dbReference type="EMBL" id="BMGR01000010">
    <property type="protein sequence ID" value="GGG12377.1"/>
    <property type="molecule type" value="Genomic_DNA"/>
</dbReference>